<dbReference type="Proteomes" id="UP000070433">
    <property type="component" value="Chromosome"/>
</dbReference>
<gene>
    <name evidence="1" type="ORF">UC35_08275</name>
</gene>
<protein>
    <submittedName>
        <fullName evidence="1">Molybdate ABC transporter substrate-binding protein</fullName>
    </submittedName>
</protein>
<dbReference type="GO" id="GO:0030973">
    <property type="term" value="F:molybdate ion binding"/>
    <property type="evidence" value="ECO:0007669"/>
    <property type="project" value="TreeGrafter"/>
</dbReference>
<dbReference type="EMBL" id="CP010951">
    <property type="protein sequence ID" value="AMO22887.1"/>
    <property type="molecule type" value="Genomic_DNA"/>
</dbReference>
<dbReference type="PANTHER" id="PTHR30632">
    <property type="entry name" value="MOLYBDATE-BINDING PERIPLASMIC PROTEIN"/>
    <property type="match status" value="1"/>
</dbReference>
<evidence type="ECO:0000313" key="2">
    <source>
        <dbReference type="Proteomes" id="UP000070433"/>
    </source>
</evidence>
<name>A0A127JSF8_9BURK</name>
<dbReference type="Pfam" id="PF13531">
    <property type="entry name" value="SBP_bac_11"/>
    <property type="match status" value="1"/>
</dbReference>
<keyword evidence="2" id="KW-1185">Reference proteome</keyword>
<dbReference type="RefSeq" id="WP_061497936.1">
    <property type="nucleotide sequence ID" value="NZ_CP010951.1"/>
</dbReference>
<organism evidence="1 2">
    <name type="scientific">Ramlibacter tataouinensis</name>
    <dbReference type="NCBI Taxonomy" id="94132"/>
    <lineage>
        <taxon>Bacteria</taxon>
        <taxon>Pseudomonadati</taxon>
        <taxon>Pseudomonadota</taxon>
        <taxon>Betaproteobacteria</taxon>
        <taxon>Burkholderiales</taxon>
        <taxon>Comamonadaceae</taxon>
        <taxon>Ramlibacter</taxon>
    </lineage>
</organism>
<dbReference type="PATRIC" id="fig|94132.3.peg.1687"/>
<dbReference type="PANTHER" id="PTHR30632:SF11">
    <property type="entry name" value="BLR4797 PROTEIN"/>
    <property type="match status" value="1"/>
</dbReference>
<dbReference type="SUPFAM" id="SSF53850">
    <property type="entry name" value="Periplasmic binding protein-like II"/>
    <property type="match status" value="1"/>
</dbReference>
<proteinExistence type="predicted"/>
<evidence type="ECO:0000313" key="1">
    <source>
        <dbReference type="EMBL" id="AMO22887.1"/>
    </source>
</evidence>
<dbReference type="OrthoDB" id="8902433at2"/>
<dbReference type="GO" id="GO:0015689">
    <property type="term" value="P:molybdate ion transport"/>
    <property type="evidence" value="ECO:0007669"/>
    <property type="project" value="TreeGrafter"/>
</dbReference>
<dbReference type="AlphaFoldDB" id="A0A127JSF8"/>
<dbReference type="Gene3D" id="3.40.190.10">
    <property type="entry name" value="Periplasmic binding protein-like II"/>
    <property type="match status" value="2"/>
</dbReference>
<reference evidence="1 2" key="1">
    <citation type="journal article" date="2014" name="Int. J. Syst. Evol. Microbiol.">
        <title>Ramlibacter solisilvae sp. nov., isolated from forest soil, and emended description of the genus Ramlibacter.</title>
        <authorList>
            <person name="Lee H.J."/>
            <person name="Lee S.H."/>
            <person name="Lee S.S."/>
            <person name="Lee J.S."/>
            <person name="Kim Y."/>
            <person name="Kim S.C."/>
            <person name="Jeon C.O."/>
        </authorList>
    </citation>
    <scope>NUCLEOTIDE SEQUENCE [LARGE SCALE GENOMIC DNA]</scope>
    <source>
        <strain evidence="1 2">5-10</strain>
    </source>
</reference>
<sequence>MSLKLISGGAAQALVGRLQDRCALPVEGTFGAVGAMRDKLLAGQPCDVLILTQALIDALAAQGHVRRDTAAALGVVKTGVAVKAGEARPDVSTPDALKAALQRAPGIYFPDPEKATAGIHFMKVLRALGIDAELRERIRTFPNGATALGKMAQAPEPGVIGCTQVTEILHVPGVELVALLPRQFELATVYTAAVCTQAQSPAAAEAFVRLLAGSEAAPDRAACGFEA</sequence>
<dbReference type="InterPro" id="IPR050682">
    <property type="entry name" value="ModA/WtpA"/>
</dbReference>
<accession>A0A127JSF8</accession>